<comment type="caution">
    <text evidence="1">The sequence shown here is derived from an EMBL/GenBank/DDBJ whole genome shotgun (WGS) entry which is preliminary data.</text>
</comment>
<sequence>MAARPVKWPLINAGVPQGSVLSATLFLLHINNLLKPGTLGYADSTVTERYISNTRTSGSQIQSLQVAMVEHLNWFLEAVTEWGNANFALKEDNSVFLLSWVQPCR</sequence>
<organism evidence="1 2">
    <name type="scientific">Mythimna separata</name>
    <name type="common">Oriental armyworm</name>
    <name type="synonym">Pseudaletia separata</name>
    <dbReference type="NCBI Taxonomy" id="271217"/>
    <lineage>
        <taxon>Eukaryota</taxon>
        <taxon>Metazoa</taxon>
        <taxon>Ecdysozoa</taxon>
        <taxon>Arthropoda</taxon>
        <taxon>Hexapoda</taxon>
        <taxon>Insecta</taxon>
        <taxon>Pterygota</taxon>
        <taxon>Neoptera</taxon>
        <taxon>Endopterygota</taxon>
        <taxon>Lepidoptera</taxon>
        <taxon>Glossata</taxon>
        <taxon>Ditrysia</taxon>
        <taxon>Noctuoidea</taxon>
        <taxon>Noctuidae</taxon>
        <taxon>Noctuinae</taxon>
        <taxon>Hadenini</taxon>
        <taxon>Mythimna</taxon>
    </lineage>
</organism>
<evidence type="ECO:0008006" key="3">
    <source>
        <dbReference type="Google" id="ProtNLM"/>
    </source>
</evidence>
<evidence type="ECO:0000313" key="1">
    <source>
        <dbReference type="EMBL" id="KAJ8716560.1"/>
    </source>
</evidence>
<dbReference type="Proteomes" id="UP001231518">
    <property type="component" value="Chromosome 14"/>
</dbReference>
<name>A0AAD8DRR3_MYTSE</name>
<reference evidence="1" key="1">
    <citation type="submission" date="2023-03" db="EMBL/GenBank/DDBJ databases">
        <title>Chromosome-level genomes of two armyworms, Mythimna separata and Mythimna loreyi, provide insights into the biosynthesis and reception of sex pheromones.</title>
        <authorList>
            <person name="Zhao H."/>
        </authorList>
    </citation>
    <scope>NUCLEOTIDE SEQUENCE</scope>
    <source>
        <strain evidence="1">BeijingLab</strain>
        <tissue evidence="1">Pupa</tissue>
    </source>
</reference>
<protein>
    <recommendedName>
        <fullName evidence="3">Reverse transcriptase domain-containing protein</fullName>
    </recommendedName>
</protein>
<proteinExistence type="predicted"/>
<dbReference type="EMBL" id="JARGEI010000017">
    <property type="protein sequence ID" value="KAJ8716560.1"/>
    <property type="molecule type" value="Genomic_DNA"/>
</dbReference>
<gene>
    <name evidence="1" type="ORF">PYW07_003187</name>
</gene>
<dbReference type="AlphaFoldDB" id="A0AAD8DRR3"/>
<evidence type="ECO:0000313" key="2">
    <source>
        <dbReference type="Proteomes" id="UP001231518"/>
    </source>
</evidence>
<accession>A0AAD8DRR3</accession>
<keyword evidence="2" id="KW-1185">Reference proteome</keyword>